<dbReference type="Gene3D" id="1.10.287.410">
    <property type="match status" value="1"/>
</dbReference>
<proteinExistence type="inferred from homology"/>
<dbReference type="InterPro" id="IPR029058">
    <property type="entry name" value="AB_hydrolase_fold"/>
</dbReference>
<organism evidence="8 9">
    <name type="scientific">Colletotrichum abscissum</name>
    <dbReference type="NCBI Taxonomy" id="1671311"/>
    <lineage>
        <taxon>Eukaryota</taxon>
        <taxon>Fungi</taxon>
        <taxon>Dikarya</taxon>
        <taxon>Ascomycota</taxon>
        <taxon>Pezizomycotina</taxon>
        <taxon>Sordariomycetes</taxon>
        <taxon>Hypocreomycetidae</taxon>
        <taxon>Glomerellales</taxon>
        <taxon>Glomerellaceae</taxon>
        <taxon>Colletotrichum</taxon>
        <taxon>Colletotrichum acutatum species complex</taxon>
    </lineage>
</organism>
<evidence type="ECO:0000313" key="9">
    <source>
        <dbReference type="Proteomes" id="UP001056436"/>
    </source>
</evidence>
<dbReference type="EMBL" id="SDAQ01000225">
    <property type="protein sequence ID" value="KAI3529480.1"/>
    <property type="molecule type" value="Genomic_DNA"/>
</dbReference>
<feature type="chain" id="PRO_5040540534" description="Carboxypeptidase" evidence="7">
    <location>
        <begin position="28"/>
        <end position="528"/>
    </location>
</feature>
<dbReference type="PROSITE" id="PS00560">
    <property type="entry name" value="CARBOXYPEPT_SER_HIS"/>
    <property type="match status" value="1"/>
</dbReference>
<evidence type="ECO:0000256" key="2">
    <source>
        <dbReference type="ARBA" id="ARBA00022645"/>
    </source>
</evidence>
<dbReference type="PROSITE" id="PS00131">
    <property type="entry name" value="CARBOXYPEPT_SER_SER"/>
    <property type="match status" value="1"/>
</dbReference>
<feature type="signal peptide" evidence="7">
    <location>
        <begin position="1"/>
        <end position="27"/>
    </location>
</feature>
<keyword evidence="9" id="KW-1185">Reference proteome</keyword>
<dbReference type="PRINTS" id="PR00724">
    <property type="entry name" value="CRBOXYPTASEC"/>
</dbReference>
<gene>
    <name evidence="8" type="ORF">CABS02_14820</name>
</gene>
<evidence type="ECO:0000256" key="1">
    <source>
        <dbReference type="ARBA" id="ARBA00009431"/>
    </source>
</evidence>
<name>A0A9Q0AT54_9PEZI</name>
<comment type="caution">
    <text evidence="8">The sequence shown here is derived from an EMBL/GenBank/DDBJ whole genome shotgun (WGS) entry which is preliminary data.</text>
</comment>
<evidence type="ECO:0000256" key="4">
    <source>
        <dbReference type="ARBA" id="ARBA00022729"/>
    </source>
</evidence>
<keyword evidence="2 7" id="KW-0121">Carboxypeptidase</keyword>
<evidence type="ECO:0000256" key="3">
    <source>
        <dbReference type="ARBA" id="ARBA00022670"/>
    </source>
</evidence>
<reference evidence="8" key="1">
    <citation type="submission" date="2019-01" db="EMBL/GenBank/DDBJ databases">
        <title>Colletotrichum abscissum LGMF1257.</title>
        <authorList>
            <person name="Baroncelli R."/>
        </authorList>
    </citation>
    <scope>NUCLEOTIDE SEQUENCE</scope>
    <source>
        <strain evidence="8">Ca142</strain>
    </source>
</reference>
<evidence type="ECO:0000313" key="8">
    <source>
        <dbReference type="EMBL" id="KAI3529480.1"/>
    </source>
</evidence>
<dbReference type="GO" id="GO:0006508">
    <property type="term" value="P:proteolysis"/>
    <property type="evidence" value="ECO:0007669"/>
    <property type="project" value="UniProtKB-KW"/>
</dbReference>
<dbReference type="InterPro" id="IPR001563">
    <property type="entry name" value="Peptidase_S10"/>
</dbReference>
<dbReference type="Proteomes" id="UP001056436">
    <property type="component" value="Unassembled WGS sequence"/>
</dbReference>
<dbReference type="Pfam" id="PF00450">
    <property type="entry name" value="Peptidase_S10"/>
    <property type="match status" value="2"/>
</dbReference>
<dbReference type="InterPro" id="IPR018202">
    <property type="entry name" value="Ser_caboxypep_ser_AS"/>
</dbReference>
<keyword evidence="6" id="KW-0325">Glycoprotein</keyword>
<evidence type="ECO:0000256" key="6">
    <source>
        <dbReference type="ARBA" id="ARBA00023180"/>
    </source>
</evidence>
<accession>A0A9Q0AT54</accession>
<keyword evidence="4 7" id="KW-0732">Signal</keyword>
<dbReference type="GO" id="GO:0004185">
    <property type="term" value="F:serine-type carboxypeptidase activity"/>
    <property type="evidence" value="ECO:0007669"/>
    <property type="project" value="UniProtKB-UniRule"/>
</dbReference>
<dbReference type="GO" id="GO:0000324">
    <property type="term" value="C:fungal-type vacuole"/>
    <property type="evidence" value="ECO:0007669"/>
    <property type="project" value="TreeGrafter"/>
</dbReference>
<dbReference type="EC" id="3.4.16.-" evidence="7"/>
<dbReference type="SUPFAM" id="SSF53474">
    <property type="entry name" value="alpha/beta-Hydrolases"/>
    <property type="match status" value="1"/>
</dbReference>
<dbReference type="AlphaFoldDB" id="A0A9Q0AT54"/>
<evidence type="ECO:0000256" key="5">
    <source>
        <dbReference type="ARBA" id="ARBA00022801"/>
    </source>
</evidence>
<dbReference type="OrthoDB" id="443318at2759"/>
<dbReference type="InterPro" id="IPR033124">
    <property type="entry name" value="Ser_caboxypep_his_AS"/>
</dbReference>
<keyword evidence="3 7" id="KW-0645">Protease</keyword>
<dbReference type="PANTHER" id="PTHR11802">
    <property type="entry name" value="SERINE PROTEASE FAMILY S10 SERINE CARBOXYPEPTIDASE"/>
    <property type="match status" value="1"/>
</dbReference>
<protein>
    <recommendedName>
        <fullName evidence="7">Carboxypeptidase</fullName>
        <ecNumber evidence="7">3.4.16.-</ecNumber>
    </recommendedName>
</protein>
<dbReference type="PANTHER" id="PTHR11802:SF113">
    <property type="entry name" value="SERINE CARBOXYPEPTIDASE CTSA-4.1"/>
    <property type="match status" value="1"/>
</dbReference>
<dbReference type="Gene3D" id="3.40.50.1820">
    <property type="entry name" value="alpha/beta hydrolase"/>
    <property type="match status" value="1"/>
</dbReference>
<keyword evidence="5 7" id="KW-0378">Hydrolase</keyword>
<evidence type="ECO:0000256" key="7">
    <source>
        <dbReference type="RuleBase" id="RU361156"/>
    </source>
</evidence>
<sequence>MPHRLRFSVSCLQHLSLLLAFVSQSLASPTHSQSPGSPVKHFPATADIPGFSLRLGSDTASVCNSSTPGVAGFVDTTDGDDESHLFFWLFESKHRPFNDPVILWMSGSVFLAVSRASSTGYGNLMELGPCRIAREGGYTIDNPHGWNTNATLIFVDQPVSVGYSTGSKIPNGLQEASQTMDRFLRQLMIAFPQYSSLDFYIAGESYGGSWVPALASTILDNQANSHDTNSRNVDLHSAASEFSVQNNEHHWAGDHSPVHLPSRVPLINLKGILIGNGLIRLRIQNPGNFEALCSGPDSLLSTSQCIEWAPLNLWCEQNLGVCEGTGDDEGWTSRACIETHEKCSSMSGYVVDKLRRNPYDWRRSCGDGPSEECYAELGHIDAFLNQTKVKVALGVNEDASFEGISYEILKQWESVGDLWKSSDEYINRLLDEGIRVLIYVGDKDLYCNAAGMRRLVNEGLAWHGHPFFRFREMTLWYHDAKVAGRWKSYKELTYAEIFNSGHLAPFDLPAESASLINSWVLDGHPPVQ</sequence>
<comment type="similarity">
    <text evidence="1 7">Belongs to the peptidase S10 family.</text>
</comment>